<dbReference type="EMBL" id="JARJCM010000182">
    <property type="protein sequence ID" value="KAJ7023802.1"/>
    <property type="molecule type" value="Genomic_DNA"/>
</dbReference>
<gene>
    <name evidence="1" type="ORF">C8F04DRAFT_1193109</name>
</gene>
<dbReference type="Proteomes" id="UP001218188">
    <property type="component" value="Unassembled WGS sequence"/>
</dbReference>
<name>A0AAD6SEB4_9AGAR</name>
<comment type="caution">
    <text evidence="1">The sequence shown here is derived from an EMBL/GenBank/DDBJ whole genome shotgun (WGS) entry which is preliminary data.</text>
</comment>
<protein>
    <submittedName>
        <fullName evidence="1">Uncharacterized protein</fullName>
    </submittedName>
</protein>
<dbReference type="AlphaFoldDB" id="A0AAD6SEB4"/>
<reference evidence="1" key="1">
    <citation type="submission" date="2023-03" db="EMBL/GenBank/DDBJ databases">
        <title>Massive genome expansion in bonnet fungi (Mycena s.s.) driven by repeated elements and novel gene families across ecological guilds.</title>
        <authorList>
            <consortium name="Lawrence Berkeley National Laboratory"/>
            <person name="Harder C.B."/>
            <person name="Miyauchi S."/>
            <person name="Viragh M."/>
            <person name="Kuo A."/>
            <person name="Thoen E."/>
            <person name="Andreopoulos B."/>
            <person name="Lu D."/>
            <person name="Skrede I."/>
            <person name="Drula E."/>
            <person name="Henrissat B."/>
            <person name="Morin E."/>
            <person name="Kohler A."/>
            <person name="Barry K."/>
            <person name="LaButti K."/>
            <person name="Morin E."/>
            <person name="Salamov A."/>
            <person name="Lipzen A."/>
            <person name="Mereny Z."/>
            <person name="Hegedus B."/>
            <person name="Baldrian P."/>
            <person name="Stursova M."/>
            <person name="Weitz H."/>
            <person name="Taylor A."/>
            <person name="Grigoriev I.V."/>
            <person name="Nagy L.G."/>
            <person name="Martin F."/>
            <person name="Kauserud H."/>
        </authorList>
    </citation>
    <scope>NUCLEOTIDE SEQUENCE</scope>
    <source>
        <strain evidence="1">CBHHK200</strain>
    </source>
</reference>
<organism evidence="1 2">
    <name type="scientific">Mycena alexandri</name>
    <dbReference type="NCBI Taxonomy" id="1745969"/>
    <lineage>
        <taxon>Eukaryota</taxon>
        <taxon>Fungi</taxon>
        <taxon>Dikarya</taxon>
        <taxon>Basidiomycota</taxon>
        <taxon>Agaricomycotina</taxon>
        <taxon>Agaricomycetes</taxon>
        <taxon>Agaricomycetidae</taxon>
        <taxon>Agaricales</taxon>
        <taxon>Marasmiineae</taxon>
        <taxon>Mycenaceae</taxon>
        <taxon>Mycena</taxon>
    </lineage>
</organism>
<keyword evidence="2" id="KW-1185">Reference proteome</keyword>
<sequence>MEDGRILLMRQVRPRCLGAGIGGRRRDVVMSFNGDVDRERRSGEENCKARLMRREIEGLNPRVQDRKVRVPISVAASDAAHRVQAFACSSGVDPPARSFTSARLMSTERQILNGTDETVSDAFWPVSWSPDEAFCPNSVVLGIFEGQEPRWTPRQKIPRTVVDTCTLGCILIDSISTPPAALRATALATLGMRGGWDGRLEAERAKGTRGDEARVPQTLPPSLLTHFLAHCAWQGGSVSARAIRGARLPQPLTLGRDDKQQQARYRLRSDVRARAAPSQSIIKYGHEGIMYPTIASVHWARATMFSRDPADLTDLSTSESFSVGVKAGRSSIVEQKKKQQPTFGIELIVAKYWRHHYLFNIPPISGQYALYWWNIGRRVFASNSGGYRKYHEVRRMLANPNATPSRCKLETEHRWGKILDLNTDRRVRT</sequence>
<accession>A0AAD6SEB4</accession>
<evidence type="ECO:0000313" key="2">
    <source>
        <dbReference type="Proteomes" id="UP001218188"/>
    </source>
</evidence>
<evidence type="ECO:0000313" key="1">
    <source>
        <dbReference type="EMBL" id="KAJ7023802.1"/>
    </source>
</evidence>
<proteinExistence type="predicted"/>